<feature type="compositionally biased region" description="Low complexity" evidence="1">
    <location>
        <begin position="216"/>
        <end position="232"/>
    </location>
</feature>
<evidence type="ECO:0000313" key="4">
    <source>
        <dbReference type="Proteomes" id="UP000481858"/>
    </source>
</evidence>
<dbReference type="OrthoDB" id="4779261at2759"/>
<gene>
    <name evidence="3" type="ORF">GQX73_g7067</name>
</gene>
<comment type="caution">
    <text evidence="3">The sequence shown here is derived from an EMBL/GenBank/DDBJ whole genome shotgun (WGS) entry which is preliminary data.</text>
</comment>
<evidence type="ECO:0000256" key="1">
    <source>
        <dbReference type="SAM" id="MobiDB-lite"/>
    </source>
</evidence>
<feature type="chain" id="PRO_5028959670" evidence="2">
    <location>
        <begin position="20"/>
        <end position="232"/>
    </location>
</feature>
<keyword evidence="2" id="KW-0732">Signal</keyword>
<sequence length="232" mass="24339">MIKTLSLLLLAALPLPGFGITLGDFDPLRDLGLKTHIADRDADAYGETENINVERLVEKDADSTKYLPPLTTSPPTEVLTLVEPNRFREKRGFDVWSCKKHAPCNTCLDAFKRCTDGVTSSVPTRESSTVESSPSTTSDLSSTSSDFSSTSSGLSSTTSDLSSTSSDFSSTLSDFSSTSSGLSSTSSDLSSAMSVPSTISTPLSTIGSISSTLETVPSPVESPSLVSPNTSL</sequence>
<feature type="signal peptide" evidence="2">
    <location>
        <begin position="1"/>
        <end position="19"/>
    </location>
</feature>
<reference evidence="3 4" key="1">
    <citation type="submission" date="2019-12" db="EMBL/GenBank/DDBJ databases">
        <title>Draft genome sequence of the ascomycete Xylaria multiplex DSM 110363.</title>
        <authorList>
            <person name="Buettner E."/>
            <person name="Kellner H."/>
        </authorList>
    </citation>
    <scope>NUCLEOTIDE SEQUENCE [LARGE SCALE GENOMIC DNA]</scope>
    <source>
        <strain evidence="3 4">DSM 110363</strain>
    </source>
</reference>
<proteinExistence type="predicted"/>
<dbReference type="Proteomes" id="UP000481858">
    <property type="component" value="Unassembled WGS sequence"/>
</dbReference>
<organism evidence="3 4">
    <name type="scientific">Xylaria multiplex</name>
    <dbReference type="NCBI Taxonomy" id="323545"/>
    <lineage>
        <taxon>Eukaryota</taxon>
        <taxon>Fungi</taxon>
        <taxon>Dikarya</taxon>
        <taxon>Ascomycota</taxon>
        <taxon>Pezizomycotina</taxon>
        <taxon>Sordariomycetes</taxon>
        <taxon>Xylariomycetidae</taxon>
        <taxon>Xylariales</taxon>
        <taxon>Xylariaceae</taxon>
        <taxon>Xylaria</taxon>
    </lineage>
</organism>
<evidence type="ECO:0000256" key="2">
    <source>
        <dbReference type="SAM" id="SignalP"/>
    </source>
</evidence>
<dbReference type="InParanoid" id="A0A7C8IU48"/>
<feature type="compositionally biased region" description="Polar residues" evidence="1">
    <location>
        <begin position="192"/>
        <end position="204"/>
    </location>
</feature>
<evidence type="ECO:0000313" key="3">
    <source>
        <dbReference type="EMBL" id="KAF2966502.1"/>
    </source>
</evidence>
<accession>A0A7C8IU48</accession>
<dbReference type="EMBL" id="WUBL01000087">
    <property type="protein sequence ID" value="KAF2966502.1"/>
    <property type="molecule type" value="Genomic_DNA"/>
</dbReference>
<dbReference type="AlphaFoldDB" id="A0A7C8IU48"/>
<feature type="compositionally biased region" description="Low complexity" evidence="1">
    <location>
        <begin position="119"/>
        <end position="191"/>
    </location>
</feature>
<feature type="region of interest" description="Disordered" evidence="1">
    <location>
        <begin position="213"/>
        <end position="232"/>
    </location>
</feature>
<feature type="region of interest" description="Disordered" evidence="1">
    <location>
        <begin position="118"/>
        <end position="204"/>
    </location>
</feature>
<name>A0A7C8IU48_9PEZI</name>
<protein>
    <submittedName>
        <fullName evidence="3">Uncharacterized protein</fullName>
    </submittedName>
</protein>
<keyword evidence="4" id="KW-1185">Reference proteome</keyword>